<protein>
    <submittedName>
        <fullName evidence="2">Uncharacterized protein</fullName>
    </submittedName>
</protein>
<dbReference type="AlphaFoldDB" id="A0ABD6BZV9"/>
<dbReference type="RefSeq" id="WP_256397053.1">
    <property type="nucleotide sequence ID" value="NZ_JANHDL010000004.1"/>
</dbReference>
<reference evidence="2 3" key="1">
    <citation type="journal article" date="2019" name="Int. J. Syst. Evol. Microbiol.">
        <title>The Global Catalogue of Microorganisms (GCM) 10K type strain sequencing project: providing services to taxonomists for standard genome sequencing and annotation.</title>
        <authorList>
            <consortium name="The Broad Institute Genomics Platform"/>
            <consortium name="The Broad Institute Genome Sequencing Center for Infectious Disease"/>
            <person name="Wu L."/>
            <person name="Ma J."/>
        </authorList>
    </citation>
    <scope>NUCLEOTIDE SEQUENCE [LARGE SCALE GENOMIC DNA]</scope>
    <source>
        <strain evidence="2 3">CGMCC 1.12689</strain>
    </source>
</reference>
<evidence type="ECO:0000256" key="1">
    <source>
        <dbReference type="SAM" id="MobiDB-lite"/>
    </source>
</evidence>
<organism evidence="2 3">
    <name type="scientific">Halorubrum laminariae</name>
    <dbReference type="NCBI Taxonomy" id="1433523"/>
    <lineage>
        <taxon>Archaea</taxon>
        <taxon>Methanobacteriati</taxon>
        <taxon>Methanobacteriota</taxon>
        <taxon>Stenosarchaea group</taxon>
        <taxon>Halobacteria</taxon>
        <taxon>Halobacteriales</taxon>
        <taxon>Haloferacaceae</taxon>
        <taxon>Halorubrum</taxon>
    </lineage>
</organism>
<sequence length="185" mass="20849">MTESTERTEAGSNGLSPTVQKSQRSSRDEIVIPERPADGLVDGEPIPETWAQYGQHMSMTRFDQRMYAATVKEDGDEILIKYIHPTNPDPMVVSYDAVETEAGKVAPEELVNIVELAHRLGKDPEEITKYNLKRNNVDPFPISFGVGYVNRDAELDEPTTAERELIWSLHGDYLRDKTLYTPPAE</sequence>
<accession>A0ABD6BZV9</accession>
<comment type="caution">
    <text evidence="2">The sequence shown here is derived from an EMBL/GenBank/DDBJ whole genome shotgun (WGS) entry which is preliminary data.</text>
</comment>
<name>A0ABD6BZV9_9EURY</name>
<feature type="compositionally biased region" description="Basic and acidic residues" evidence="1">
    <location>
        <begin position="25"/>
        <end position="37"/>
    </location>
</feature>
<dbReference type="Proteomes" id="UP001597185">
    <property type="component" value="Unassembled WGS sequence"/>
</dbReference>
<feature type="compositionally biased region" description="Polar residues" evidence="1">
    <location>
        <begin position="10"/>
        <end position="23"/>
    </location>
</feature>
<keyword evidence="3" id="KW-1185">Reference proteome</keyword>
<evidence type="ECO:0000313" key="2">
    <source>
        <dbReference type="EMBL" id="MFD1570137.1"/>
    </source>
</evidence>
<proteinExistence type="predicted"/>
<gene>
    <name evidence="2" type="ORF">ACFR9T_05995</name>
</gene>
<evidence type="ECO:0000313" key="3">
    <source>
        <dbReference type="Proteomes" id="UP001597185"/>
    </source>
</evidence>
<dbReference type="EMBL" id="JBHUDB010000002">
    <property type="protein sequence ID" value="MFD1570137.1"/>
    <property type="molecule type" value="Genomic_DNA"/>
</dbReference>
<feature type="region of interest" description="Disordered" evidence="1">
    <location>
        <begin position="1"/>
        <end position="45"/>
    </location>
</feature>